<dbReference type="RefSeq" id="WP_386417862.1">
    <property type="nucleotide sequence ID" value="NZ_JBHSZO010000044.1"/>
</dbReference>
<dbReference type="InterPro" id="IPR036852">
    <property type="entry name" value="Peptidase_S8/S53_dom_sf"/>
</dbReference>
<keyword evidence="4 8" id="KW-0645">Protease</keyword>
<evidence type="ECO:0000313" key="14">
    <source>
        <dbReference type="Proteomes" id="UP001596413"/>
    </source>
</evidence>
<feature type="active site" description="Charge relay system" evidence="8">
    <location>
        <position position="266"/>
    </location>
</feature>
<dbReference type="PROSITE" id="PS00137">
    <property type="entry name" value="SUBTILASE_HIS"/>
    <property type="match status" value="1"/>
</dbReference>
<keyword evidence="14" id="KW-1185">Reference proteome</keyword>
<protein>
    <submittedName>
        <fullName evidence="13">S8 family serine peptidase</fullName>
    </submittedName>
</protein>
<dbReference type="InterPro" id="IPR000209">
    <property type="entry name" value="Peptidase_S8/S53_dom"/>
</dbReference>
<dbReference type="InterPro" id="IPR003137">
    <property type="entry name" value="PA_domain"/>
</dbReference>
<feature type="active site" description="Charge relay system" evidence="8">
    <location>
        <position position="443"/>
    </location>
</feature>
<gene>
    <name evidence="13" type="ORF">ACFQLX_22370</name>
</gene>
<feature type="signal peptide" evidence="10">
    <location>
        <begin position="1"/>
        <end position="26"/>
    </location>
</feature>
<evidence type="ECO:0000256" key="2">
    <source>
        <dbReference type="ARBA" id="ARBA00022512"/>
    </source>
</evidence>
<dbReference type="PROSITE" id="PS00138">
    <property type="entry name" value="SUBTILASE_SER"/>
    <property type="match status" value="1"/>
</dbReference>
<dbReference type="Gene3D" id="3.50.30.30">
    <property type="match status" value="1"/>
</dbReference>
<keyword evidence="2" id="KW-0134">Cell wall</keyword>
<dbReference type="PRINTS" id="PR00723">
    <property type="entry name" value="SUBTILISIN"/>
</dbReference>
<dbReference type="Pfam" id="PF00082">
    <property type="entry name" value="Peptidase_S8"/>
    <property type="match status" value="1"/>
</dbReference>
<evidence type="ECO:0000256" key="6">
    <source>
        <dbReference type="ARBA" id="ARBA00022801"/>
    </source>
</evidence>
<evidence type="ECO:0000259" key="11">
    <source>
        <dbReference type="Pfam" id="PF00082"/>
    </source>
</evidence>
<keyword evidence="5 10" id="KW-0732">Signal</keyword>
<dbReference type="PANTHER" id="PTHR43806">
    <property type="entry name" value="PEPTIDASE S8"/>
    <property type="match status" value="1"/>
</dbReference>
<evidence type="ECO:0000256" key="8">
    <source>
        <dbReference type="PROSITE-ProRule" id="PRU01240"/>
    </source>
</evidence>
<feature type="domain" description="Peptidase S8/S53" evidence="11">
    <location>
        <begin position="225"/>
        <end position="490"/>
    </location>
</feature>
<dbReference type="CDD" id="cd07487">
    <property type="entry name" value="Peptidases_S8_1"/>
    <property type="match status" value="1"/>
</dbReference>
<keyword evidence="3" id="KW-0964">Secreted</keyword>
<accession>A0ABW2GP95</accession>
<feature type="domain" description="PA" evidence="12">
    <location>
        <begin position="808"/>
        <end position="874"/>
    </location>
</feature>
<dbReference type="PROSITE" id="PS00136">
    <property type="entry name" value="SUBTILASE_ASP"/>
    <property type="match status" value="1"/>
</dbReference>
<feature type="active site" description="Charge relay system" evidence="8">
    <location>
        <position position="234"/>
    </location>
</feature>
<dbReference type="InterPro" id="IPR015500">
    <property type="entry name" value="Peptidase_S8_subtilisin-rel"/>
</dbReference>
<comment type="caution">
    <text evidence="13">The sequence shown here is derived from an EMBL/GenBank/DDBJ whole genome shotgun (WGS) entry which is preliminary data.</text>
</comment>
<feature type="chain" id="PRO_5045771744" evidence="10">
    <location>
        <begin position="27"/>
        <end position="1224"/>
    </location>
</feature>
<evidence type="ECO:0000256" key="1">
    <source>
        <dbReference type="ARBA" id="ARBA00011073"/>
    </source>
</evidence>
<evidence type="ECO:0000256" key="4">
    <source>
        <dbReference type="ARBA" id="ARBA00022670"/>
    </source>
</evidence>
<dbReference type="InterPro" id="IPR022398">
    <property type="entry name" value="Peptidase_S8_His-AS"/>
</dbReference>
<dbReference type="Pfam" id="PF02225">
    <property type="entry name" value="PA"/>
    <property type="match status" value="1"/>
</dbReference>
<evidence type="ECO:0000313" key="13">
    <source>
        <dbReference type="EMBL" id="MFC7220881.1"/>
    </source>
</evidence>
<dbReference type="SUPFAM" id="SSF52743">
    <property type="entry name" value="Subtilisin-like"/>
    <property type="match status" value="1"/>
</dbReference>
<keyword evidence="7 8" id="KW-0720">Serine protease</keyword>
<evidence type="ECO:0000256" key="10">
    <source>
        <dbReference type="SAM" id="SignalP"/>
    </source>
</evidence>
<proteinExistence type="inferred from homology"/>
<keyword evidence="6 8" id="KW-0378">Hydrolase</keyword>
<dbReference type="InterPro" id="IPR023828">
    <property type="entry name" value="Peptidase_S8_Ser-AS"/>
</dbReference>
<comment type="similarity">
    <text evidence="1 8 9">Belongs to the peptidase S8 family.</text>
</comment>
<evidence type="ECO:0000256" key="5">
    <source>
        <dbReference type="ARBA" id="ARBA00022729"/>
    </source>
</evidence>
<evidence type="ECO:0000256" key="7">
    <source>
        <dbReference type="ARBA" id="ARBA00022825"/>
    </source>
</evidence>
<dbReference type="SUPFAM" id="SSF52025">
    <property type="entry name" value="PA domain"/>
    <property type="match status" value="1"/>
</dbReference>
<evidence type="ECO:0000259" key="12">
    <source>
        <dbReference type="Pfam" id="PF02225"/>
    </source>
</evidence>
<organism evidence="13 14">
    <name type="scientific">Streptomyces polyrhachis</name>
    <dbReference type="NCBI Taxonomy" id="1282885"/>
    <lineage>
        <taxon>Bacteria</taxon>
        <taxon>Bacillati</taxon>
        <taxon>Actinomycetota</taxon>
        <taxon>Actinomycetes</taxon>
        <taxon>Kitasatosporales</taxon>
        <taxon>Streptomycetaceae</taxon>
        <taxon>Streptomyces</taxon>
    </lineage>
</organism>
<reference evidence="14" key="1">
    <citation type="journal article" date="2019" name="Int. J. Syst. Evol. Microbiol.">
        <title>The Global Catalogue of Microorganisms (GCM) 10K type strain sequencing project: providing services to taxonomists for standard genome sequencing and annotation.</title>
        <authorList>
            <consortium name="The Broad Institute Genomics Platform"/>
            <consortium name="The Broad Institute Genome Sequencing Center for Infectious Disease"/>
            <person name="Wu L."/>
            <person name="Ma J."/>
        </authorList>
    </citation>
    <scope>NUCLEOTIDE SEQUENCE [LARGE SCALE GENOMIC DNA]</scope>
    <source>
        <strain evidence="14">CGMCC 1.13681</strain>
    </source>
</reference>
<dbReference type="InterPro" id="IPR023827">
    <property type="entry name" value="Peptidase_S8_Asp-AS"/>
</dbReference>
<sequence length="1224" mass="128617">MRYRRAVGLLSCVLTAALATGTYAFGASPAPNGGVRALPAVKGGSSATVTLITGDRVTVTRAPGRPDSVAVVPFQRSDAGLRTLTVGRDVYVIPREVEPLLRSGQVDRQLFNVTQLIAQGYDDAHRATIPTIVRYTDAKRPASLPGARETRRLPVLHGAAVAADKKQRGRFWKSVDGDSDSDSAPRARLAGGIEKIWLDGKVSAVLDASVPQIGAPQAWQDGYDGTGVKVAVLDTGVDPDHPDLAGRIVESRSFVAGESVQDGHGHGTHVASTIAGSGAASGGKYKGVAPGARLLVGKVLDDSGSGDMSGIIAGMDWAAHSGAKVVSMSLGSGAGTDGTDPMSQAVDQLTAETGTLFTIAAGNAGPGPRTLGAPGAAKAALTVGAVDGADAVTDFSSRGPRGGDGHLKPEITAPGAGIVAARASGTAMGSVVDAHYTSASGTSMATPHVAGAAAILAQRHPDWVADRLKTQLVSTAKPTADTSVYAQGAGRTDVARSVRQSLSATGTVDFGLLNWDTTAVQTQQIRYSNDSDQPVALALSTVGTASELPAGALALDADSVTVPAHGTATADVTVDPAKLATGSYGAQVRAVSANGAVSVVTAVGFSRDVQRFDVTLKVLDRDGRPTTGMASVSDFDLDRIGFPEEYPVAADGTATIRVPIGEHAFRVQILHFSDDFHTVWENTSGIVPGTVIDSDRTVTVDASTARKISMTTPKPADTDRLRVGLEVRDRTGGQGYGTEDWLGGETAAYVIPTENAQVESRVGWSMSAPALRARLATGDERPLDVHYFQGQPGSERIDGTRVLKVAVAGQDVRGRLALLRRDRDTEPSQQVEAAAEAGAAAALLYNDQPGDWRGDWWGLEPTRIPAMTLPGAQGGELAALADAEVRFTGTAVSPYAYELLKYHAGGIPATQRYAVQADELATQESKFYAAQADTLSGHHRLMASPQQRTAYTGPRLLSGARTLTEYLTPGVRTWEMVVDGTTREGGVPYRLTKPTVREAGEQTRRDWHKAVVRTAVWDQEEATVRDEGVGVLYAGGMMDTAPDQEWVYPGFGDTNLTTVYRDGTRLGSAPSTVVAFPMVPERAAYRVVTDVQRDQPGWTTSTAVRTDWRFTSQDTGARTRLPLLQADYGVAVDQGNSARPRTRTAVSLNAHYPLGLAAPKLAQARLWASYDDGATWHAVALDASRRGTITNPAGEGFVSLRAQITTQDGSSVEQTVTRAYQVRR</sequence>
<dbReference type="PANTHER" id="PTHR43806:SF65">
    <property type="entry name" value="SERINE PROTEASE APRX"/>
    <property type="match status" value="1"/>
</dbReference>
<dbReference type="Proteomes" id="UP001596413">
    <property type="component" value="Unassembled WGS sequence"/>
</dbReference>
<dbReference type="PROSITE" id="PS51892">
    <property type="entry name" value="SUBTILASE"/>
    <property type="match status" value="1"/>
</dbReference>
<name>A0ABW2GP95_9ACTN</name>
<dbReference type="InterPro" id="IPR050131">
    <property type="entry name" value="Peptidase_S8_subtilisin-like"/>
</dbReference>
<dbReference type="InterPro" id="IPR046450">
    <property type="entry name" value="PA_dom_sf"/>
</dbReference>
<evidence type="ECO:0000256" key="9">
    <source>
        <dbReference type="RuleBase" id="RU003355"/>
    </source>
</evidence>
<dbReference type="EMBL" id="JBHSZO010000044">
    <property type="protein sequence ID" value="MFC7220881.1"/>
    <property type="molecule type" value="Genomic_DNA"/>
</dbReference>
<evidence type="ECO:0000256" key="3">
    <source>
        <dbReference type="ARBA" id="ARBA00022525"/>
    </source>
</evidence>
<dbReference type="Gene3D" id="3.40.50.200">
    <property type="entry name" value="Peptidase S8/S53 domain"/>
    <property type="match status" value="1"/>
</dbReference>